<evidence type="ECO:0000313" key="7">
    <source>
        <dbReference type="Proteomes" id="UP000219338"/>
    </source>
</evidence>
<dbReference type="AlphaFoldDB" id="A0A284QXJ3"/>
<dbReference type="InterPro" id="IPR040122">
    <property type="entry name" value="Importin_beta"/>
</dbReference>
<comment type="subcellular location">
    <subcellularLocation>
        <location evidence="1">Cytoplasm</location>
    </subcellularLocation>
</comment>
<evidence type="ECO:0000256" key="3">
    <source>
        <dbReference type="ARBA" id="ARBA00022490"/>
    </source>
</evidence>
<dbReference type="InterPro" id="IPR016024">
    <property type="entry name" value="ARM-type_fold"/>
</dbReference>
<evidence type="ECO:0000256" key="4">
    <source>
        <dbReference type="ARBA" id="ARBA00022737"/>
    </source>
</evidence>
<dbReference type="OrthoDB" id="291754at2759"/>
<name>A0A284QXJ3_ARMOS</name>
<keyword evidence="3" id="KW-0963">Cytoplasm</keyword>
<dbReference type="Gene3D" id="1.25.10.10">
    <property type="entry name" value="Leucine-rich Repeat Variant"/>
    <property type="match status" value="1"/>
</dbReference>
<dbReference type="GO" id="GO:0005737">
    <property type="term" value="C:cytoplasm"/>
    <property type="evidence" value="ECO:0007669"/>
    <property type="project" value="UniProtKB-SubCell"/>
</dbReference>
<keyword evidence="5" id="KW-0653">Protein transport</keyword>
<gene>
    <name evidence="6" type="ORF">ARMOST_04517</name>
</gene>
<dbReference type="STRING" id="47428.A0A284QXJ3"/>
<sequence>MWIPVHTDLISNIVARLREGVRHTAGSADILDEFKDEPDLATYLVHIACPLPENHEVAVRLATGYQLKSNVDLVYHSTSPAGIQYIQKTILVIVAEPVMRPVATQIITALLQESGPLAWRDWMRRLVSMLDNSNPELQEATLMVLFALYVSNPNSLDATVDDQWTPQLLMHKYAVLTGHSSLNVRALALACLSTRIPVGISLILETVPNIFRILSCVAVDCSPDVRRNTCQVLMKLFTHFPRDLMPGSVGEVMVQSLKDDDEGVALAACNFWYMLVKLPRYTAYTRPFLLSIIHALLDRMTYRESTSDTSVIGVQSPLFVSEHGPTTIRQETGRTIDGLLWDIRVCSTVTLGRMAVTYGNEVSDMLLVPLKTKMYQHNWLVRESAILAWGIVSTGCMSTIAPHLQAITPYLLQACGDPQPLIRSTSCWTLGRYAQAFAQTNENRLFLAPIINRCLVLFFNTDERVQQGACSTFTRFCINARESTIVPLDLVVRVMSYSLQHYNRQSLRAAYCTLYHFAQSSGTLLSEETYVDQLVPVLMRRWAAYITFEPEDPEFIELVKVITMVIGAIGPLFLPYMGDALRLCFDMIGVNVVPTGGENGRPLYVLHSVLDVLFSIVWNVWPMSQRAMLDADELVMPGLVTCLNHPDQTFQRSSYALLGDLVVVAPSVVHPYLSDIMSSLMIHFELGSVEDVLRAQSSLRGHVQ</sequence>
<dbReference type="SUPFAM" id="SSF48371">
    <property type="entry name" value="ARM repeat"/>
    <property type="match status" value="1"/>
</dbReference>
<evidence type="ECO:0000256" key="2">
    <source>
        <dbReference type="ARBA" id="ARBA00022448"/>
    </source>
</evidence>
<keyword evidence="2" id="KW-0813">Transport</keyword>
<accession>A0A284QXJ3</accession>
<keyword evidence="7" id="KW-1185">Reference proteome</keyword>
<organism evidence="6 7">
    <name type="scientific">Armillaria ostoyae</name>
    <name type="common">Armillaria root rot fungus</name>
    <dbReference type="NCBI Taxonomy" id="47428"/>
    <lineage>
        <taxon>Eukaryota</taxon>
        <taxon>Fungi</taxon>
        <taxon>Dikarya</taxon>
        <taxon>Basidiomycota</taxon>
        <taxon>Agaricomycotina</taxon>
        <taxon>Agaricomycetes</taxon>
        <taxon>Agaricomycetidae</taxon>
        <taxon>Agaricales</taxon>
        <taxon>Marasmiineae</taxon>
        <taxon>Physalacriaceae</taxon>
        <taxon>Armillaria</taxon>
    </lineage>
</organism>
<dbReference type="EMBL" id="FUEG01000003">
    <property type="protein sequence ID" value="SJL01199.1"/>
    <property type="molecule type" value="Genomic_DNA"/>
</dbReference>
<dbReference type="GO" id="GO:0006606">
    <property type="term" value="P:protein import into nucleus"/>
    <property type="evidence" value="ECO:0007669"/>
    <property type="project" value="InterPro"/>
</dbReference>
<dbReference type="Proteomes" id="UP000219338">
    <property type="component" value="Unassembled WGS sequence"/>
</dbReference>
<evidence type="ECO:0000313" key="6">
    <source>
        <dbReference type="EMBL" id="SJL01199.1"/>
    </source>
</evidence>
<dbReference type="Pfam" id="PF13513">
    <property type="entry name" value="HEAT_EZ"/>
    <property type="match status" value="1"/>
</dbReference>
<evidence type="ECO:0000256" key="1">
    <source>
        <dbReference type="ARBA" id="ARBA00004496"/>
    </source>
</evidence>
<dbReference type="InterPro" id="IPR011989">
    <property type="entry name" value="ARM-like"/>
</dbReference>
<evidence type="ECO:0000256" key="5">
    <source>
        <dbReference type="ARBA" id="ARBA00022927"/>
    </source>
</evidence>
<proteinExistence type="predicted"/>
<reference evidence="7" key="1">
    <citation type="journal article" date="2017" name="Nat. Ecol. Evol.">
        <title>Genome expansion and lineage-specific genetic innovations in the forest pathogenic fungi Armillaria.</title>
        <authorList>
            <person name="Sipos G."/>
            <person name="Prasanna A.N."/>
            <person name="Walter M.C."/>
            <person name="O'Connor E."/>
            <person name="Balint B."/>
            <person name="Krizsan K."/>
            <person name="Kiss B."/>
            <person name="Hess J."/>
            <person name="Varga T."/>
            <person name="Slot J."/>
            <person name="Riley R."/>
            <person name="Boka B."/>
            <person name="Rigling D."/>
            <person name="Barry K."/>
            <person name="Lee J."/>
            <person name="Mihaltcheva S."/>
            <person name="LaButti K."/>
            <person name="Lipzen A."/>
            <person name="Waldron R."/>
            <person name="Moloney N.M."/>
            <person name="Sperisen C."/>
            <person name="Kredics L."/>
            <person name="Vagvoelgyi C."/>
            <person name="Patrignani A."/>
            <person name="Fitzpatrick D."/>
            <person name="Nagy I."/>
            <person name="Doyle S."/>
            <person name="Anderson J.B."/>
            <person name="Grigoriev I.V."/>
            <person name="Gueldener U."/>
            <person name="Muensterkoetter M."/>
            <person name="Nagy L.G."/>
        </authorList>
    </citation>
    <scope>NUCLEOTIDE SEQUENCE [LARGE SCALE GENOMIC DNA]</scope>
    <source>
        <strain evidence="7">C18/9</strain>
    </source>
</reference>
<evidence type="ECO:0008006" key="8">
    <source>
        <dbReference type="Google" id="ProtNLM"/>
    </source>
</evidence>
<protein>
    <recommendedName>
        <fullName evidence="8">Importin N-terminal domain-containing protein</fullName>
    </recommendedName>
</protein>
<dbReference type="PANTHER" id="PTHR10527">
    <property type="entry name" value="IMPORTIN BETA"/>
    <property type="match status" value="1"/>
</dbReference>
<keyword evidence="4" id="KW-0677">Repeat</keyword>